<keyword evidence="2" id="KW-0547">Nucleotide-binding</keyword>
<dbReference type="GO" id="GO:0000049">
    <property type="term" value="F:tRNA binding"/>
    <property type="evidence" value="ECO:0007669"/>
    <property type="project" value="TreeGrafter"/>
</dbReference>
<dbReference type="AlphaFoldDB" id="A0A5N5GN73"/>
<dbReference type="GO" id="GO:0005829">
    <property type="term" value="C:cytosol"/>
    <property type="evidence" value="ECO:0007669"/>
    <property type="project" value="TreeGrafter"/>
</dbReference>
<reference evidence="5 6" key="1">
    <citation type="submission" date="2019-09" db="EMBL/GenBank/DDBJ databases">
        <authorList>
            <person name="Ou C."/>
        </authorList>
    </citation>
    <scope>NUCLEOTIDE SEQUENCE [LARGE SCALE GENOMIC DNA]</scope>
    <source>
        <strain evidence="5">S2</strain>
        <tissue evidence="5">Leaf</tissue>
    </source>
</reference>
<protein>
    <submittedName>
        <fullName evidence="5">Lysine--tRNA ligase-like</fullName>
    </submittedName>
</protein>
<evidence type="ECO:0000259" key="4">
    <source>
        <dbReference type="PROSITE" id="PS50862"/>
    </source>
</evidence>
<reference evidence="6" key="2">
    <citation type="submission" date="2019-10" db="EMBL/GenBank/DDBJ databases">
        <title>A de novo genome assembly of a pear dwarfing rootstock.</title>
        <authorList>
            <person name="Wang F."/>
            <person name="Wang J."/>
            <person name="Li S."/>
            <person name="Zhang Y."/>
            <person name="Fang M."/>
            <person name="Ma L."/>
            <person name="Zhao Y."/>
            <person name="Jiang S."/>
        </authorList>
    </citation>
    <scope>NUCLEOTIDE SEQUENCE [LARGE SCALE GENOMIC DNA]</scope>
</reference>
<feature type="domain" description="Aminoacyl-transfer RNA synthetases class-II family profile" evidence="4">
    <location>
        <begin position="1"/>
        <end position="175"/>
    </location>
</feature>
<dbReference type="Proteomes" id="UP000327157">
    <property type="component" value="Chromosome 3"/>
</dbReference>
<reference evidence="5 6" key="3">
    <citation type="submission" date="2019-11" db="EMBL/GenBank/DDBJ databases">
        <title>A de novo genome assembly of a pear dwarfing rootstock.</title>
        <authorList>
            <person name="Wang F."/>
            <person name="Wang J."/>
            <person name="Li S."/>
            <person name="Zhang Y."/>
            <person name="Fang M."/>
            <person name="Ma L."/>
            <person name="Zhao Y."/>
            <person name="Jiang S."/>
        </authorList>
    </citation>
    <scope>NUCLEOTIDE SEQUENCE [LARGE SCALE GENOMIC DNA]</scope>
    <source>
        <strain evidence="5">S2</strain>
        <tissue evidence="5">Leaf</tissue>
    </source>
</reference>
<dbReference type="InterPro" id="IPR045864">
    <property type="entry name" value="aa-tRNA-synth_II/BPL/LPL"/>
</dbReference>
<dbReference type="GO" id="GO:0005524">
    <property type="term" value="F:ATP binding"/>
    <property type="evidence" value="ECO:0007669"/>
    <property type="project" value="InterPro"/>
</dbReference>
<evidence type="ECO:0000256" key="1">
    <source>
        <dbReference type="ARBA" id="ARBA00022598"/>
    </source>
</evidence>
<proteinExistence type="predicted"/>
<evidence type="ECO:0000256" key="3">
    <source>
        <dbReference type="ARBA" id="ARBA00022840"/>
    </source>
</evidence>
<organism evidence="5 6">
    <name type="scientific">Pyrus ussuriensis x Pyrus communis</name>
    <dbReference type="NCBI Taxonomy" id="2448454"/>
    <lineage>
        <taxon>Eukaryota</taxon>
        <taxon>Viridiplantae</taxon>
        <taxon>Streptophyta</taxon>
        <taxon>Embryophyta</taxon>
        <taxon>Tracheophyta</taxon>
        <taxon>Spermatophyta</taxon>
        <taxon>Magnoliopsida</taxon>
        <taxon>eudicotyledons</taxon>
        <taxon>Gunneridae</taxon>
        <taxon>Pentapetalae</taxon>
        <taxon>rosids</taxon>
        <taxon>fabids</taxon>
        <taxon>Rosales</taxon>
        <taxon>Rosaceae</taxon>
        <taxon>Amygdaloideae</taxon>
        <taxon>Maleae</taxon>
        <taxon>Pyrus</taxon>
    </lineage>
</organism>
<gene>
    <name evidence="5" type="ORF">D8674_021909</name>
</gene>
<dbReference type="EMBL" id="SMOL01000402">
    <property type="protein sequence ID" value="KAB2615321.1"/>
    <property type="molecule type" value="Genomic_DNA"/>
</dbReference>
<dbReference type="Gene3D" id="3.30.930.10">
    <property type="entry name" value="Bira Bifunctional Protein, Domain 2"/>
    <property type="match status" value="2"/>
</dbReference>
<dbReference type="InterPro" id="IPR004364">
    <property type="entry name" value="Aa-tRNA-synt_II"/>
</dbReference>
<evidence type="ECO:0000256" key="2">
    <source>
        <dbReference type="ARBA" id="ARBA00022741"/>
    </source>
</evidence>
<comment type="caution">
    <text evidence="5">The sequence shown here is derived from an EMBL/GenBank/DDBJ whole genome shotgun (WGS) entry which is preliminary data.</text>
</comment>
<keyword evidence="6" id="KW-1185">Reference proteome</keyword>
<evidence type="ECO:0000313" key="6">
    <source>
        <dbReference type="Proteomes" id="UP000327157"/>
    </source>
</evidence>
<accession>A0A5N5GN73</accession>
<name>A0A5N5GN73_9ROSA</name>
<dbReference type="PANTHER" id="PTHR42918:SF9">
    <property type="entry name" value="LYSINE--TRNA LIGASE"/>
    <property type="match status" value="1"/>
</dbReference>
<dbReference type="Pfam" id="PF00152">
    <property type="entry name" value="tRNA-synt_2"/>
    <property type="match status" value="1"/>
</dbReference>
<dbReference type="PROSITE" id="PS50862">
    <property type="entry name" value="AA_TRNA_LIGASE_II"/>
    <property type="match status" value="1"/>
</dbReference>
<sequence length="187" mass="20973">MVKELTGGYKIKYQSNGLDKDPIEIDFTPPFRRIDMVEELNKIAGLNINPEDLSSAEANQYLKDVCKKFDIKCSRPETTTRLLDKLEGHFLEVTLPNAYTELNDPVVQRQRFADQLKDRQSGDDEAMALDEAFCRALEYGLSPTGGWGLGVDRLCMLLTDSQNIKEVLLFPAMKPQDEPSAKATLGA</sequence>
<evidence type="ECO:0000313" key="5">
    <source>
        <dbReference type="EMBL" id="KAB2615321.1"/>
    </source>
</evidence>
<dbReference type="SUPFAM" id="SSF55681">
    <property type="entry name" value="Class II aaRS and biotin synthetases"/>
    <property type="match status" value="1"/>
</dbReference>
<dbReference type="OrthoDB" id="21243at2759"/>
<dbReference type="GO" id="GO:0004824">
    <property type="term" value="F:lysine-tRNA ligase activity"/>
    <property type="evidence" value="ECO:0007669"/>
    <property type="project" value="TreeGrafter"/>
</dbReference>
<dbReference type="InterPro" id="IPR006195">
    <property type="entry name" value="aa-tRNA-synth_II"/>
</dbReference>
<keyword evidence="3" id="KW-0067">ATP-binding</keyword>
<dbReference type="GO" id="GO:0006430">
    <property type="term" value="P:lysyl-tRNA aminoacylation"/>
    <property type="evidence" value="ECO:0007669"/>
    <property type="project" value="TreeGrafter"/>
</dbReference>
<dbReference type="PANTHER" id="PTHR42918">
    <property type="entry name" value="LYSYL-TRNA SYNTHETASE"/>
    <property type="match status" value="1"/>
</dbReference>
<keyword evidence="1 5" id="KW-0436">Ligase</keyword>